<dbReference type="Gene3D" id="3.20.20.120">
    <property type="entry name" value="Enolase-like C-terminal domain"/>
    <property type="match status" value="1"/>
</dbReference>
<organism evidence="5 6">
    <name type="scientific">Maritalea myrionectae</name>
    <dbReference type="NCBI Taxonomy" id="454601"/>
    <lineage>
        <taxon>Bacteria</taxon>
        <taxon>Pseudomonadati</taxon>
        <taxon>Pseudomonadota</taxon>
        <taxon>Alphaproteobacteria</taxon>
        <taxon>Hyphomicrobiales</taxon>
        <taxon>Devosiaceae</taxon>
        <taxon>Maritalea</taxon>
    </lineage>
</organism>
<dbReference type="SFLD" id="SFLDS00001">
    <property type="entry name" value="Enolase"/>
    <property type="match status" value="1"/>
</dbReference>
<dbReference type="InterPro" id="IPR029017">
    <property type="entry name" value="Enolase-like_N"/>
</dbReference>
<dbReference type="Pfam" id="PF13378">
    <property type="entry name" value="MR_MLE_C"/>
    <property type="match status" value="1"/>
</dbReference>
<evidence type="ECO:0000259" key="4">
    <source>
        <dbReference type="SMART" id="SM00922"/>
    </source>
</evidence>
<dbReference type="InterPro" id="IPR029065">
    <property type="entry name" value="Enolase_C-like"/>
</dbReference>
<evidence type="ECO:0000313" key="6">
    <source>
        <dbReference type="Proteomes" id="UP000258927"/>
    </source>
</evidence>
<name>A0A2R4MFS3_9HYPH</name>
<dbReference type="GO" id="GO:0016052">
    <property type="term" value="P:carbohydrate catabolic process"/>
    <property type="evidence" value="ECO:0007669"/>
    <property type="project" value="TreeGrafter"/>
</dbReference>
<gene>
    <name evidence="5" type="ORF">MXMO3_02375</name>
</gene>
<dbReference type="InterPro" id="IPR046945">
    <property type="entry name" value="RHMD-like"/>
</dbReference>
<sequence>MRITGLDINCCRLDSSLLAAGALNGHDGSRPIEFLVLSLQTDVGIDVASFGFAGASAVGSGHLAKAAFEPLLQGQNPLDREKIWQQFRVADRWWNHLPIYSYGPIDICLWLIGAEAAGQPLYKYIGAHTDEVPTYCSSLVLPSIEAYCDEARAVKQQGFKAYKIHPPGRDISEDIEIHRAVRKEVGPDFTLMSDPVAPYSFDEALRLGRELEKLGYLWLEEPLADENAAALRKLTAALDIPIVGAEVLAKHPYSLAEYLSTNVVDSIRADVSWSGGVTGVLKSAHLAESFGANCELHSTIFHPLELVNLHLCAAISNNSYFELLTPTTKFDFGLATPIEINQGMAKLPEKPGLGLELDWSFIDNCTIAKV</sequence>
<evidence type="ECO:0000256" key="2">
    <source>
        <dbReference type="ARBA" id="ARBA00022723"/>
    </source>
</evidence>
<dbReference type="Proteomes" id="UP000258927">
    <property type="component" value="Chromosome"/>
</dbReference>
<keyword evidence="2" id="KW-0479">Metal-binding</keyword>
<evidence type="ECO:0000256" key="1">
    <source>
        <dbReference type="ARBA" id="ARBA00001946"/>
    </source>
</evidence>
<dbReference type="GO" id="GO:0000287">
    <property type="term" value="F:magnesium ion binding"/>
    <property type="evidence" value="ECO:0007669"/>
    <property type="project" value="TreeGrafter"/>
</dbReference>
<feature type="domain" description="Mandelate racemase/muconate lactonizing enzyme C-terminal" evidence="4">
    <location>
        <begin position="144"/>
        <end position="241"/>
    </location>
</feature>
<dbReference type="SUPFAM" id="SSF51604">
    <property type="entry name" value="Enolase C-terminal domain-like"/>
    <property type="match status" value="1"/>
</dbReference>
<dbReference type="RefSeq" id="WP_117395992.1">
    <property type="nucleotide sequence ID" value="NZ_CP021330.1"/>
</dbReference>
<dbReference type="InterPro" id="IPR036849">
    <property type="entry name" value="Enolase-like_C_sf"/>
</dbReference>
<dbReference type="Gene3D" id="3.30.390.10">
    <property type="entry name" value="Enolase-like, N-terminal domain"/>
    <property type="match status" value="1"/>
</dbReference>
<dbReference type="SMART" id="SM00922">
    <property type="entry name" value="MR_MLE"/>
    <property type="match status" value="1"/>
</dbReference>
<keyword evidence="3" id="KW-0460">Magnesium</keyword>
<comment type="cofactor">
    <cofactor evidence="1">
        <name>Mg(2+)</name>
        <dbReference type="ChEBI" id="CHEBI:18420"/>
    </cofactor>
</comment>
<evidence type="ECO:0000256" key="3">
    <source>
        <dbReference type="ARBA" id="ARBA00022842"/>
    </source>
</evidence>
<dbReference type="PANTHER" id="PTHR13794">
    <property type="entry name" value="ENOLASE SUPERFAMILY, MANDELATE RACEMASE"/>
    <property type="match status" value="1"/>
</dbReference>
<dbReference type="PANTHER" id="PTHR13794:SF58">
    <property type="entry name" value="MITOCHONDRIAL ENOLASE SUPERFAMILY MEMBER 1"/>
    <property type="match status" value="1"/>
</dbReference>
<dbReference type="InterPro" id="IPR013342">
    <property type="entry name" value="Mandelate_racemase_C"/>
</dbReference>
<proteinExistence type="predicted"/>
<dbReference type="EMBL" id="CP021330">
    <property type="protein sequence ID" value="AVX04888.1"/>
    <property type="molecule type" value="Genomic_DNA"/>
</dbReference>
<protein>
    <submittedName>
        <fullName evidence="5">Arabinonate dehydratase</fullName>
    </submittedName>
</protein>
<dbReference type="GO" id="GO:0016836">
    <property type="term" value="F:hydro-lyase activity"/>
    <property type="evidence" value="ECO:0007669"/>
    <property type="project" value="TreeGrafter"/>
</dbReference>
<keyword evidence="6" id="KW-1185">Reference proteome</keyword>
<dbReference type="SUPFAM" id="SSF54826">
    <property type="entry name" value="Enolase N-terminal domain-like"/>
    <property type="match status" value="1"/>
</dbReference>
<dbReference type="AlphaFoldDB" id="A0A2R4MFS3"/>
<dbReference type="SFLD" id="SFLDG00179">
    <property type="entry name" value="mandelate_racemase"/>
    <property type="match status" value="1"/>
</dbReference>
<dbReference type="STRING" id="1122213.GCA_000423365_00054"/>
<evidence type="ECO:0000313" key="5">
    <source>
        <dbReference type="EMBL" id="AVX04888.1"/>
    </source>
</evidence>
<accession>A0A2R4MFS3</accession>
<reference evidence="5 6" key="1">
    <citation type="submission" date="2017-05" db="EMBL/GenBank/DDBJ databases">
        <title>Genome Analysis of Maritalea myrionectae HL2708#5.</title>
        <authorList>
            <consortium name="Cotde Inc.-PKNU"/>
            <person name="Jang D."/>
            <person name="Oh H.-M."/>
        </authorList>
    </citation>
    <scope>NUCLEOTIDE SEQUENCE [LARGE SCALE GENOMIC DNA]</scope>
    <source>
        <strain evidence="5 6">HL2708#5</strain>
    </source>
</reference>
<dbReference type="KEGG" id="mmyr:MXMO3_02375"/>